<dbReference type="AlphaFoldDB" id="A0A077ME43"/>
<organism evidence="1 2">
    <name type="scientific">Nostocoides jenkinsii Ben 74</name>
    <dbReference type="NCBI Taxonomy" id="1193518"/>
    <lineage>
        <taxon>Bacteria</taxon>
        <taxon>Bacillati</taxon>
        <taxon>Actinomycetota</taxon>
        <taxon>Actinomycetes</taxon>
        <taxon>Micrococcales</taxon>
        <taxon>Intrasporangiaceae</taxon>
        <taxon>Nostocoides</taxon>
    </lineage>
</organism>
<protein>
    <submittedName>
        <fullName evidence="1">Uncharacterized protein</fullName>
    </submittedName>
</protein>
<dbReference type="Proteomes" id="UP000035720">
    <property type="component" value="Unassembled WGS sequence"/>
</dbReference>
<sequence length="102" mass="11099">MEVRWIRTGLVTGNPGQVNWINQLAANGITADTVMGFPGQLAGTPEELVALVATKLRGSVSMMEGANEWDYNWVTQLRRHQTRLYHAAKATPATKAIPVVGP</sequence>
<accession>A0A077ME43</accession>
<name>A0A077ME43_9MICO</name>
<evidence type="ECO:0000313" key="2">
    <source>
        <dbReference type="Proteomes" id="UP000035720"/>
    </source>
</evidence>
<reference evidence="1 2" key="1">
    <citation type="journal article" date="2013" name="ISME J.">
        <title>A metabolic model for members of the genus Tetrasphaera involved in enhanced biological phosphorus removal.</title>
        <authorList>
            <person name="Kristiansen R."/>
            <person name="Nguyen H.T.T."/>
            <person name="Saunders A.M."/>
            <person name="Nielsen J.L."/>
            <person name="Wimmer R."/>
            <person name="Le V.Q."/>
            <person name="McIlroy S.J."/>
            <person name="Petrovski S."/>
            <person name="Seviour R.J."/>
            <person name="Calteau A."/>
            <person name="Nielsen K.L."/>
            <person name="Nielsen P.H."/>
        </authorList>
    </citation>
    <scope>NUCLEOTIDE SEQUENCE [LARGE SCALE GENOMIC DNA]</scope>
    <source>
        <strain evidence="1 2">Ben 74</strain>
    </source>
</reference>
<evidence type="ECO:0000313" key="1">
    <source>
        <dbReference type="EMBL" id="CCI54929.1"/>
    </source>
</evidence>
<gene>
    <name evidence="1" type="ORF">BN13_90013</name>
</gene>
<comment type="caution">
    <text evidence="1">The sequence shown here is derived from an EMBL/GenBank/DDBJ whole genome shotgun (WGS) entry which is preliminary data.</text>
</comment>
<dbReference type="EMBL" id="CAJC01000205">
    <property type="protein sequence ID" value="CCI54929.1"/>
    <property type="molecule type" value="Genomic_DNA"/>
</dbReference>
<keyword evidence="2" id="KW-1185">Reference proteome</keyword>
<proteinExistence type="predicted"/>
<dbReference type="STRING" id="1193518.BN13_90013"/>